<gene>
    <name evidence="4" type="ORF">M7I_6398</name>
</gene>
<evidence type="ECO:0000313" key="5">
    <source>
        <dbReference type="Proteomes" id="UP000005446"/>
    </source>
</evidence>
<dbReference type="Pfam" id="PF04199">
    <property type="entry name" value="Cyclase"/>
    <property type="match status" value="1"/>
</dbReference>
<feature type="domain" description="AtuA-like ferredoxin-fold" evidence="3">
    <location>
        <begin position="543"/>
        <end position="621"/>
    </location>
</feature>
<dbReference type="InParanoid" id="H0EUH2"/>
<dbReference type="InterPro" id="IPR056362">
    <property type="entry name" value="AtuA-like_ferredoxin_dom"/>
</dbReference>
<dbReference type="SUPFAM" id="SSF102198">
    <property type="entry name" value="Putative cyclase"/>
    <property type="match status" value="1"/>
</dbReference>
<feature type="domain" description="Acyclic terpene utilisation N-terminal" evidence="2">
    <location>
        <begin position="35"/>
        <end position="498"/>
    </location>
</feature>
<dbReference type="GO" id="GO:0004061">
    <property type="term" value="F:arylformamidase activity"/>
    <property type="evidence" value="ECO:0007669"/>
    <property type="project" value="InterPro"/>
</dbReference>
<organism evidence="4 5">
    <name type="scientific">Glarea lozoyensis (strain ATCC 74030 / MF5533)</name>
    <dbReference type="NCBI Taxonomy" id="1104152"/>
    <lineage>
        <taxon>Eukaryota</taxon>
        <taxon>Fungi</taxon>
        <taxon>Dikarya</taxon>
        <taxon>Ascomycota</taxon>
        <taxon>Pezizomycotina</taxon>
        <taxon>Leotiomycetes</taxon>
        <taxon>Helotiales</taxon>
        <taxon>Helotiaceae</taxon>
        <taxon>Glarea</taxon>
    </lineage>
</organism>
<name>H0EUH2_GLAL7</name>
<dbReference type="HOGENOM" id="CLU_012617_0_1_1"/>
<dbReference type="Proteomes" id="UP000005446">
    <property type="component" value="Unassembled WGS sequence"/>
</dbReference>
<evidence type="ECO:0000313" key="4">
    <source>
        <dbReference type="EMBL" id="EHK97815.1"/>
    </source>
</evidence>
<proteinExistence type="inferred from homology"/>
<dbReference type="Pfam" id="PF23544">
    <property type="entry name" value="AtuA_ferredoxin"/>
    <property type="match status" value="1"/>
</dbReference>
<reference evidence="4 5" key="1">
    <citation type="journal article" date="2012" name="Eukaryot. Cell">
        <title>Genome sequence of the fungus Glarea lozoyensis: the first genome sequence of a species from the Helotiaceae family.</title>
        <authorList>
            <person name="Youssar L."/>
            <person name="Gruening B.A."/>
            <person name="Erxleben A."/>
            <person name="Guenther S."/>
            <person name="Huettel W."/>
        </authorList>
    </citation>
    <scope>NUCLEOTIDE SEQUENCE [LARGE SCALE GENOMIC DNA]</scope>
    <source>
        <strain evidence="5">ATCC 74030 / MF5533</strain>
    </source>
</reference>
<comment type="similarity">
    <text evidence="1">Belongs to the Cyclase 1 superfamily.</text>
</comment>
<evidence type="ECO:0000259" key="2">
    <source>
        <dbReference type="Pfam" id="PF07287"/>
    </source>
</evidence>
<dbReference type="PANTHER" id="PTHR47585">
    <property type="match status" value="1"/>
</dbReference>
<evidence type="ECO:0008006" key="6">
    <source>
        <dbReference type="Google" id="ProtNLM"/>
    </source>
</evidence>
<dbReference type="InterPro" id="IPR037175">
    <property type="entry name" value="KFase_sf"/>
</dbReference>
<dbReference type="AlphaFoldDB" id="H0EUH2"/>
<dbReference type="Pfam" id="PF07287">
    <property type="entry name" value="AtuA"/>
    <property type="match status" value="1"/>
</dbReference>
<evidence type="ECO:0000259" key="3">
    <source>
        <dbReference type="Pfam" id="PF23544"/>
    </source>
</evidence>
<dbReference type="OrthoDB" id="10265871at2759"/>
<dbReference type="Gene3D" id="3.50.30.50">
    <property type="entry name" value="Putative cyclase"/>
    <property type="match status" value="1"/>
</dbReference>
<comment type="caution">
    <text evidence="4">The sequence shown here is derived from an EMBL/GenBank/DDBJ whole genome shotgun (WGS) entry which is preliminary data.</text>
</comment>
<sequence>MRTTYGYTNTDGSPASKLSDQVIRPRMGRTELRPVKVAGASGGFSDRVRAISSLAANEDVDVIVGDWLSEMTMTIHGTGKIAKQAQLAGKELSFDEQVQNAMFAENFMDCFEPAIDDLADKKIKLAVNAGASDAEILAKLVQKKVRERGHDLKVAWIEGDDATGAVKAMLEKGEGFRSLMHNKSVQEWGLDPVCAQCYLGGLGIAKALTQGADIVICGRVSDASPIIGAAAWWHQWTPDQFDELAGSLIIGHLLECAAYVSGGYSADFKDLLRAGKHINLGFPIAAIDHMGHAVMTKEKNTGGVMTVNSVTSQLLYEIQGPQYYNCDVTAQLENIKIEQVGEDQVKISGVRGLPPPPTTKVGITGFAGWQAEYHVYLCGLDIEEKCKWAEEQIRYELGPELLSKFTTLKFMQNGSSVIDARNQDVATVDFRIFAQSKDREILKMRNPDGFFRRAMVMFLQSCPGASLGNDMRQAEGKPYYEYHPALLPQSAIPQRVHLLFDAPEPIYTMPLAPKFTTYDRQQPSYETSNPVDLSTFGPTVRLPLGRIVLGRSGDKCSDCNAGFFVRHDDEWDWLRSFLTVARIRELLGPEENHEKPIDRFEMPNIKAVHFLLHDHLDRGYDACRMPARTSWNLFSTPTHQDSLGTLNQITTFVTLSAASEIRSGVSVSLNWGLENLDCAGFGRQKLERKVVDWRKEGLKAAGSEEKEGGGGDGGLFSFDDELRFNTQIGSQWDGLRHWGHSKTGFYYQGIHHNDLLATPHLGIEHYPLYCSQNNISFNPMSTHSIPLSTLTSILASTSTIPRAGDILLLRTGFLSTYHTLTPSERTSQITNGSAWIGVLGDEAMVEWLWDTGIAAVAADNMGFECWPPNLTRHLNRSLTFV</sequence>
<dbReference type="EMBL" id="AGUE01000171">
    <property type="protein sequence ID" value="EHK97815.1"/>
    <property type="molecule type" value="Genomic_DNA"/>
</dbReference>
<accession>H0EUH2</accession>
<dbReference type="PANTHER" id="PTHR47585:SF2">
    <property type="entry name" value="DUF1446 DOMAIN PROTEIN (AFU_ORTHOLOGUE AFUA_6G11420)"/>
    <property type="match status" value="1"/>
</dbReference>
<dbReference type="InterPro" id="IPR007325">
    <property type="entry name" value="KFase/CYL"/>
</dbReference>
<dbReference type="GO" id="GO:0019441">
    <property type="term" value="P:L-tryptophan catabolic process to kynurenine"/>
    <property type="evidence" value="ECO:0007669"/>
    <property type="project" value="InterPro"/>
</dbReference>
<protein>
    <recommendedName>
        <fullName evidence="6">DUF1446-domain-containing protein</fullName>
    </recommendedName>
</protein>
<dbReference type="InterPro" id="IPR010839">
    <property type="entry name" value="AtuA_N"/>
</dbReference>
<keyword evidence="5" id="KW-1185">Reference proteome</keyword>
<evidence type="ECO:0000256" key="1">
    <source>
        <dbReference type="ARBA" id="ARBA00007865"/>
    </source>
</evidence>